<keyword evidence="2" id="KW-1185">Reference proteome</keyword>
<proteinExistence type="predicted"/>
<gene>
    <name evidence="1" type="ORF">LCI18_002276</name>
</gene>
<dbReference type="EMBL" id="CP090031">
    <property type="protein sequence ID" value="UPK91341.1"/>
    <property type="molecule type" value="Genomic_DNA"/>
</dbReference>
<dbReference type="Proteomes" id="UP000830768">
    <property type="component" value="Chromosome 2"/>
</dbReference>
<evidence type="ECO:0000313" key="2">
    <source>
        <dbReference type="Proteomes" id="UP000830768"/>
    </source>
</evidence>
<reference evidence="1" key="1">
    <citation type="submission" date="2021-11" db="EMBL/GenBank/DDBJ databases">
        <title>Fusarium solani-melongenae Genome sequencing and assembly.</title>
        <authorList>
            <person name="Xie S."/>
            <person name="Huang L."/>
            <person name="Zhang X."/>
        </authorList>
    </citation>
    <scope>NUCLEOTIDE SEQUENCE</scope>
    <source>
        <strain evidence="1">CRI 24-3</strain>
    </source>
</reference>
<evidence type="ECO:0000313" key="1">
    <source>
        <dbReference type="EMBL" id="UPK91341.1"/>
    </source>
</evidence>
<protein>
    <submittedName>
        <fullName evidence="1">Uncharacterized protein</fullName>
    </submittedName>
</protein>
<organism evidence="1 2">
    <name type="scientific">Fusarium solani subsp. cucurbitae</name>
    <name type="common">Neocosmosporum cucurbitae</name>
    <dbReference type="NCBI Taxonomy" id="2747967"/>
    <lineage>
        <taxon>Eukaryota</taxon>
        <taxon>Fungi</taxon>
        <taxon>Dikarya</taxon>
        <taxon>Ascomycota</taxon>
        <taxon>Pezizomycotina</taxon>
        <taxon>Sordariomycetes</taxon>
        <taxon>Hypocreomycetidae</taxon>
        <taxon>Hypocreales</taxon>
        <taxon>Nectriaceae</taxon>
        <taxon>Fusarium</taxon>
        <taxon>Fusarium solani species complex</taxon>
    </lineage>
</organism>
<sequence length="542" mass="62012">MFVYQGKLDWYKYAEKETFVIVLPNGPVRVGDSVYLFSQWTKDAQGNEKRNWFETIIVDSVTQTQATDVTFYLKSAWYNFTVTTEGGYKSLSVVMKNPTNGVSEPMPLQRIWESEQELTDTTRIWTGKFNWMDFAKDEPAIFIVPDGFGEGKPILSLWQYTKDSAGNLKAPSFRNAVQNDVSGIDTDTVEFSYHSYYDISCTWGAQTDKLAVRVEEGSYGENVGSMIRSAIIERQAHTHDFNPPEPTPAKTEVEVRLPQPQPSLPRILGPLPFPKGIIDTLAHTAAFVDQAGYLAKYAQDRFAALDADNHSLFNQLEATKPIIKNLTTATEDLTLDRDRARAIAEQLTEDLAKTRKEADQLRKTTEELRRKIYEGQVHDEEDHKILKDTQDSLRASQVEVSRLRQELSDQQSENRAIDARISQLLQKMFQQETDMSRFETELDVQTKKNVELTKECDQLKSTNSELETSKVNTQEALRLTDKRNKELEHTIKEQQKENKTLIKERNDAQSKASGAEKARIKAQGELEKSKKKVYELEMNKKH</sequence>
<accession>A0ACD3YRV3</accession>
<name>A0ACD3YRV3_FUSSC</name>